<dbReference type="AlphaFoldDB" id="A0A245ZJB2"/>
<reference evidence="2 3" key="1">
    <citation type="submission" date="2017-03" db="EMBL/GenBank/DDBJ databases">
        <title>Genome sequence of Sphingomonas mucosissima DSM 17494.</title>
        <authorList>
            <person name="Poehlein A."/>
            <person name="Wuebbeler J.H."/>
            <person name="Steinbuechel A."/>
            <person name="Daniel R."/>
        </authorList>
    </citation>
    <scope>NUCLEOTIDE SEQUENCE [LARGE SCALE GENOMIC DNA]</scope>
    <source>
        <strain evidence="2 3">DSM 17494</strain>
    </source>
</reference>
<gene>
    <name evidence="2" type="ORF">SPMU_22370</name>
</gene>
<accession>A0A245ZJB2</accession>
<sequence>MSRCGTPARVRATRIRWRRGPLASSQGREASAVRQLGGASQNTALFCHVGFRQAGHLRPRRFPPGAARRSGVIGGGVQGRRALRAAACRGGAARAAAGSLPSGVRGSSVSDPLPTPGRRETTKVGKQYRTIGFGCPSEMLAIVGEGAARYPARSRCGLRRASQDGCRSQCRSERSCARPSLHRAKLARLNLWARRKDQAG</sequence>
<keyword evidence="3" id="KW-1185">Reference proteome</keyword>
<comment type="caution">
    <text evidence="2">The sequence shown here is derived from an EMBL/GenBank/DDBJ whole genome shotgun (WGS) entry which is preliminary data.</text>
</comment>
<evidence type="ECO:0000313" key="3">
    <source>
        <dbReference type="Proteomes" id="UP000197783"/>
    </source>
</evidence>
<feature type="region of interest" description="Disordered" evidence="1">
    <location>
        <begin position="97"/>
        <end position="124"/>
    </location>
</feature>
<protein>
    <submittedName>
        <fullName evidence="2">Uncharacterized protein</fullName>
    </submittedName>
</protein>
<dbReference type="EMBL" id="NBBJ01000003">
    <property type="protein sequence ID" value="OWK29815.1"/>
    <property type="molecule type" value="Genomic_DNA"/>
</dbReference>
<evidence type="ECO:0000313" key="2">
    <source>
        <dbReference type="EMBL" id="OWK29815.1"/>
    </source>
</evidence>
<proteinExistence type="predicted"/>
<evidence type="ECO:0000256" key="1">
    <source>
        <dbReference type="SAM" id="MobiDB-lite"/>
    </source>
</evidence>
<dbReference type="Proteomes" id="UP000197783">
    <property type="component" value="Unassembled WGS sequence"/>
</dbReference>
<organism evidence="2 3">
    <name type="scientific">Sphingomonas mucosissima</name>
    <dbReference type="NCBI Taxonomy" id="370959"/>
    <lineage>
        <taxon>Bacteria</taxon>
        <taxon>Pseudomonadati</taxon>
        <taxon>Pseudomonadota</taxon>
        <taxon>Alphaproteobacteria</taxon>
        <taxon>Sphingomonadales</taxon>
        <taxon>Sphingomonadaceae</taxon>
        <taxon>Sphingomonas</taxon>
    </lineage>
</organism>
<name>A0A245ZJB2_9SPHN</name>